<gene>
    <name evidence="1" type="ORF">L566_2406</name>
</gene>
<name>A0AAI9J4B7_BORPT</name>
<evidence type="ECO:0000313" key="2">
    <source>
        <dbReference type="Proteomes" id="UP000018679"/>
    </source>
</evidence>
<dbReference type="EMBL" id="AXSB02000006">
    <property type="protein sequence ID" value="ETH32448.1"/>
    <property type="molecule type" value="Genomic_DNA"/>
</dbReference>
<accession>A0AAI9J4B7</accession>
<dbReference type="AlphaFoldDB" id="A0AAI9J4B7"/>
<evidence type="ECO:0000313" key="1">
    <source>
        <dbReference type="EMBL" id="ETH32448.1"/>
    </source>
</evidence>
<sequence length="37" mass="3705">MSLAAWLAPAQAQSAMAASGPQDAPAVSIPVLDVKIQ</sequence>
<reference evidence="1 2" key="1">
    <citation type="journal article" date="2013" name="Genome Announc.">
        <title>Genome Sequences of 28 Bordetella pertussis U.S. Outbreak Strains Dating from 2010 to 2012.</title>
        <authorList>
            <person name="Harvill E.T."/>
            <person name="Goodfield L.L."/>
            <person name="Ivanov Y."/>
            <person name="Meyer J.A."/>
            <person name="Newth C."/>
            <person name="Cassiday P."/>
            <person name="Tondella M.L."/>
            <person name="Liao P."/>
            <person name="Zimmerman J."/>
            <person name="Meert K."/>
            <person name="Wessel D."/>
            <person name="Berger J."/>
            <person name="Dean J.M."/>
            <person name="Holubkov R."/>
            <person name="Burr J."/>
            <person name="Liu T."/>
            <person name="Brinkac L."/>
            <person name="Kim M."/>
            <person name="Losada L."/>
        </authorList>
    </citation>
    <scope>NUCLEOTIDE SEQUENCE [LARGE SCALE GENOMIC DNA]</scope>
    <source>
        <strain evidence="1 2">CHLA-26</strain>
    </source>
</reference>
<dbReference type="Proteomes" id="UP000018679">
    <property type="component" value="Unassembled WGS sequence"/>
</dbReference>
<organism evidence="1 2">
    <name type="scientific">Bordetella pertussis CHLA-26</name>
    <dbReference type="NCBI Taxonomy" id="1331284"/>
    <lineage>
        <taxon>Bacteria</taxon>
        <taxon>Pseudomonadati</taxon>
        <taxon>Pseudomonadota</taxon>
        <taxon>Betaproteobacteria</taxon>
        <taxon>Burkholderiales</taxon>
        <taxon>Alcaligenaceae</taxon>
        <taxon>Bordetella</taxon>
    </lineage>
</organism>
<proteinExistence type="predicted"/>
<protein>
    <submittedName>
        <fullName evidence="1">Uncharacterized protein</fullName>
    </submittedName>
</protein>
<comment type="caution">
    <text evidence="1">The sequence shown here is derived from an EMBL/GenBank/DDBJ whole genome shotgun (WGS) entry which is preliminary data.</text>
</comment>